<keyword evidence="2" id="KW-1185">Reference proteome</keyword>
<dbReference type="EMBL" id="JBHMCE010000012">
    <property type="protein sequence ID" value="MFB9531936.1"/>
    <property type="molecule type" value="Genomic_DNA"/>
</dbReference>
<dbReference type="RefSeq" id="WP_346131001.1">
    <property type="nucleotide sequence ID" value="NZ_BAAAXC010000015.1"/>
</dbReference>
<reference evidence="1 2" key="1">
    <citation type="submission" date="2024-09" db="EMBL/GenBank/DDBJ databases">
        <authorList>
            <person name="Sun Q."/>
            <person name="Mori K."/>
        </authorList>
    </citation>
    <scope>NUCLEOTIDE SEQUENCE [LARGE SCALE GENOMIC DNA]</scope>
    <source>
        <strain evidence="1 2">JCM 3323</strain>
    </source>
</reference>
<organism evidence="1 2">
    <name type="scientific">Nonomuraea roseola</name>
    <dbReference type="NCBI Taxonomy" id="46179"/>
    <lineage>
        <taxon>Bacteria</taxon>
        <taxon>Bacillati</taxon>
        <taxon>Actinomycetota</taxon>
        <taxon>Actinomycetes</taxon>
        <taxon>Streptosporangiales</taxon>
        <taxon>Streptosporangiaceae</taxon>
        <taxon>Nonomuraea</taxon>
    </lineage>
</organism>
<name>A0ABV5Q8Y5_9ACTN</name>
<sequence>MSRPHDVQSLSGTDLTVYEAVAAIAVGGEAASLPGVAGMTGLTEEQTRASLATLVERGQVVPSGDGFTLGRHDFEVDY</sequence>
<dbReference type="Proteomes" id="UP001589646">
    <property type="component" value="Unassembled WGS sequence"/>
</dbReference>
<protein>
    <recommendedName>
        <fullName evidence="3">MarR family transcriptional regulator</fullName>
    </recommendedName>
</protein>
<gene>
    <name evidence="1" type="ORF">ACFFRN_35485</name>
</gene>
<comment type="caution">
    <text evidence="1">The sequence shown here is derived from an EMBL/GenBank/DDBJ whole genome shotgun (WGS) entry which is preliminary data.</text>
</comment>
<accession>A0ABV5Q8Y5</accession>
<evidence type="ECO:0000313" key="2">
    <source>
        <dbReference type="Proteomes" id="UP001589646"/>
    </source>
</evidence>
<evidence type="ECO:0000313" key="1">
    <source>
        <dbReference type="EMBL" id="MFB9531936.1"/>
    </source>
</evidence>
<proteinExistence type="predicted"/>
<evidence type="ECO:0008006" key="3">
    <source>
        <dbReference type="Google" id="ProtNLM"/>
    </source>
</evidence>